<dbReference type="STRING" id="243365.CV_2775"/>
<name>Q7NUC5_CHRVO</name>
<gene>
    <name evidence="1" type="ordered locus">CV_2775</name>
</gene>
<accession>Q7NUC5</accession>
<dbReference type="EMBL" id="AE016825">
    <property type="protein sequence ID" value="AAQ60443.1"/>
    <property type="molecule type" value="Genomic_DNA"/>
</dbReference>
<evidence type="ECO:0000313" key="1">
    <source>
        <dbReference type="EMBL" id="AAQ60443.1"/>
    </source>
</evidence>
<evidence type="ECO:0000313" key="2">
    <source>
        <dbReference type="Proteomes" id="UP000001424"/>
    </source>
</evidence>
<dbReference type="AlphaFoldDB" id="Q7NUC5"/>
<sequence length="133" mass="14700">MRAPDVRYLYRGYGDVHYLDAVIDSEGTLGFDIRAGGNSATLSGGKDMFYGLMNRLKQDGVQVNQIRGTWLDGDGSVNYETYRQLTSGANPLTPEQAAFSTWTGQQAKGFGYTQVVKLQDYGVDVKVWFGKPN</sequence>
<proteinExistence type="predicted"/>
<protein>
    <submittedName>
        <fullName evidence="1">Uncharacterized protein</fullName>
    </submittedName>
</protein>
<reference evidence="1 2" key="1">
    <citation type="journal article" date="2003" name="Proc. Natl. Acad. Sci. U.S.A.">
        <title>The complete genome sequence of Chromobacterium violaceum reveals remarkable and exploitable bacterial adaptability.</title>
        <authorList>
            <person name="Vasconcelos A.T.R."/>
            <person name="de Almeida D.F."/>
            <person name="Almeida F.C."/>
            <person name="de Almeida L.G.P."/>
            <person name="de Almeida R."/>
            <person name="Goncalves J.A.A."/>
            <person name="Andrade E.M."/>
            <person name="Antonio R.V."/>
            <person name="Araripe J."/>
            <person name="de Araujo M.F.F."/>
            <person name="Filho S.A."/>
            <person name="Azevedo V."/>
            <person name="Batista A.J."/>
            <person name="Bataus L.A.M."/>
            <person name="Batista J.S."/>
            <person name="Belo A."/>
            <person name="vander Berg C."/>
            <person name="Blamey J."/>
            <person name="Bogo M."/>
            <person name="Bonato S."/>
            <person name="Bordignon J."/>
            <person name="Brito C.A."/>
            <person name="Brocchi M."/>
            <person name="Burity H.A."/>
            <person name="Camargo A.A."/>
            <person name="Cardoso D.D.P."/>
            <person name="Carneiro N.P."/>
            <person name="Carraro D.M."/>
            <person name="Carvalho C.M.B."/>
            <person name="Cascardo J.C.M."/>
            <person name="Cavada B.S."/>
            <person name="Chueire L.M.O."/>
            <person name="Pasa T.B.C."/>
            <person name="Duran N."/>
            <person name="Fagundes N."/>
            <person name="Falcao C.L."/>
            <person name="Fantinatti F."/>
            <person name="Farias I.P."/>
            <person name="Felipe M.S.S."/>
            <person name="Ferrari L.P."/>
            <person name="Ferro J.A."/>
            <person name="Ferro M.I.T."/>
            <person name="Franco G.R."/>
            <person name="Freitas N.S.A."/>
            <person name="Furlan L.R."/>
            <person name="Gazzinelli R.T."/>
            <person name="Gomes E.A."/>
            <person name="Goncalves P.R."/>
            <person name="Grangeiro T.B."/>
            <person name="Grattapaglia D."/>
            <person name="Grisard E.C."/>
            <person name="Guimaraes C.T."/>
            <person name="Hanna E.S."/>
            <person name="Hungria M."/>
            <person name="Jardim S.N."/>
            <person name="Laurino J."/>
            <person name="Leoi L.C.T."/>
            <person name="Fassarella L."/>
            <person name="Lima A."/>
            <person name="Loureiro M.F."/>
            <person name="Lyra M.C.P."/>
            <person name="Macedo M."/>
            <person name="Madeira H.M.F."/>
            <person name="Manfio G.P."/>
            <person name="Maranhao A.Q."/>
            <person name="Martins W.S."/>
            <person name="di Mauro S.M.Z."/>
            <person name="de Medeiros S.R.B."/>
            <person name="Meissner R.D.V."/>
            <person name="Menck C.F.M."/>
            <person name="Moreira M.A.M."/>
            <person name="Nascimento F.F."/>
            <person name="Nicolas M.F."/>
            <person name="Oliveira J.G."/>
            <person name="Oliveira S.C."/>
            <person name="Paixao R.F.C."/>
            <person name="Parente J.A."/>
            <person name="Pedrosa F.O."/>
            <person name="Pena S.J.D."/>
            <person name="Perreira J.O."/>
            <person name="Perreira M."/>
            <person name="Pinto L.S.R.C."/>
            <person name="Pinto L.S."/>
            <person name="Porto J.I.R."/>
            <person name="Potrich D.P."/>
            <person name="Neto C.E.R."/>
            <person name="Reis A.M.M."/>
            <person name="Rigo L.U."/>
            <person name="Rondinelli E."/>
            <person name="dos Santos E.B.P."/>
            <person name="Santos F.R."/>
            <person name="Schneider M.P.C."/>
            <person name="Seuanez H.N."/>
            <person name="Silva A.M.R."/>
            <person name="da Silva A.L.C."/>
            <person name="Silva D.W."/>
            <person name="Silva R."/>
            <person name="Simoes I.C."/>
            <person name="Simon D."/>
            <person name="Soares C.M.A."/>
            <person name="Soares R.B.A."/>
            <person name="Souza E.M."/>
            <person name="Souza K.R.L."/>
            <person name="Souza R.C."/>
            <person name="Steffens M.B.R."/>
            <person name="Steindel M."/>
            <person name="Teixeira S.R."/>
            <person name="Urmenyi T."/>
            <person name="Vettore A."/>
            <person name="Wassem R."/>
            <person name="Zaha A."/>
            <person name="Simpson A.J.G."/>
        </authorList>
    </citation>
    <scope>NUCLEOTIDE SEQUENCE [LARGE SCALE GENOMIC DNA]</scope>
    <source>
        <strain evidence="2">ATCC 12472 / DSM 30191 / JCM 1249 / NBRC 12614 / NCIMB 9131 / NCTC 9757</strain>
    </source>
</reference>
<organism evidence="1 2">
    <name type="scientific">Chromobacterium violaceum (strain ATCC 12472 / DSM 30191 / JCM 1249 / CCUG 213 / NBRC 12614 / NCIMB 9131 / NCTC 9757 / MK)</name>
    <dbReference type="NCBI Taxonomy" id="243365"/>
    <lineage>
        <taxon>Bacteria</taxon>
        <taxon>Pseudomonadati</taxon>
        <taxon>Pseudomonadota</taxon>
        <taxon>Betaproteobacteria</taxon>
        <taxon>Neisseriales</taxon>
        <taxon>Chromobacteriaceae</taxon>
        <taxon>Chromobacterium</taxon>
    </lineage>
</organism>
<keyword evidence="2" id="KW-1185">Reference proteome</keyword>
<dbReference type="Proteomes" id="UP000001424">
    <property type="component" value="Chromosome"/>
</dbReference>
<dbReference type="KEGG" id="cvi:CV_2775"/>
<dbReference type="HOGENOM" id="CLU_1902966_0_0_4"/>